<keyword evidence="4 5" id="KW-0342">GTP-binding</keyword>
<evidence type="ECO:0000256" key="5">
    <source>
        <dbReference type="HAMAP-Rule" id="MF_02114"/>
    </source>
</evidence>
<evidence type="ECO:0000256" key="2">
    <source>
        <dbReference type="ARBA" id="ARBA00022695"/>
    </source>
</evidence>
<protein>
    <recommendedName>
        <fullName evidence="5">Phosphoenolpyruvate guanylyltransferase</fullName>
        <shortName evidence="5">PEP guanylyltransferase</shortName>
        <ecNumber evidence="5">2.7.7.105</ecNumber>
    </recommendedName>
</protein>
<evidence type="ECO:0000256" key="4">
    <source>
        <dbReference type="ARBA" id="ARBA00023134"/>
    </source>
</evidence>
<proteinExistence type="inferred from homology"/>
<dbReference type="HAMAP" id="MF_02114">
    <property type="entry name" value="CofC"/>
    <property type="match status" value="1"/>
</dbReference>
<dbReference type="Gene3D" id="3.90.550.10">
    <property type="entry name" value="Spore Coat Polysaccharide Biosynthesis Protein SpsA, Chain A"/>
    <property type="match status" value="1"/>
</dbReference>
<dbReference type="GO" id="GO:0005525">
    <property type="term" value="F:GTP binding"/>
    <property type="evidence" value="ECO:0007669"/>
    <property type="project" value="UniProtKB-KW"/>
</dbReference>
<evidence type="ECO:0000256" key="1">
    <source>
        <dbReference type="ARBA" id="ARBA00022679"/>
    </source>
</evidence>
<dbReference type="UniPathway" id="UPA00071"/>
<sequence length="239" mass="24535">MSTAGHGGSTADGWTIVVPVKALERAKSRLVPALTADGRRALVVAMAVDVLAACRETPGVARVRVVSADPRVEELASGAGAEFVDEPARTDPRHGDPLNFALDNALADVPGPVGVVAADLPELRPEHLARILDIAGRHPHATVTDHRGAGTTMAFWTGAPGPRVCRFGVDSAARYRDEGGAVQIAAVGDLAAAARDVDVPEDLARLPGRSVGPATAGALRDPSVRLLAHATGVSATMVP</sequence>
<dbReference type="PANTHER" id="PTHR40392:SF1">
    <property type="entry name" value="2-PHOSPHO-L-LACTATE GUANYLYLTRANSFERASE"/>
    <property type="match status" value="1"/>
</dbReference>
<organism evidence="6 7">
    <name type="scientific">Dietzia maris</name>
    <dbReference type="NCBI Taxonomy" id="37915"/>
    <lineage>
        <taxon>Bacteria</taxon>
        <taxon>Bacillati</taxon>
        <taxon>Actinomycetota</taxon>
        <taxon>Actinomycetes</taxon>
        <taxon>Mycobacteriales</taxon>
        <taxon>Dietziaceae</taxon>
        <taxon>Dietzia</taxon>
    </lineage>
</organism>
<comment type="similarity">
    <text evidence="5">Belongs to the CofC family.</text>
</comment>
<dbReference type="NCBIfam" id="TIGR03552">
    <property type="entry name" value="F420_cofC"/>
    <property type="match status" value="1"/>
</dbReference>
<dbReference type="InterPro" id="IPR029044">
    <property type="entry name" value="Nucleotide-diphossugar_trans"/>
</dbReference>
<dbReference type="SUPFAM" id="SSF53448">
    <property type="entry name" value="Nucleotide-diphospho-sugar transferases"/>
    <property type="match status" value="1"/>
</dbReference>
<reference evidence="6 7" key="1">
    <citation type="submission" date="2018-06" db="EMBL/GenBank/DDBJ databases">
        <title>Whole genome sequencing of four bacterial strains from South Shetland trench revealing bio-synthetic gene clusters.</title>
        <authorList>
            <person name="Abdel-Mageed W.M."/>
            <person name="Lehri B."/>
            <person name="Jarmusch S.A."/>
            <person name="Miranda K."/>
            <person name="Goodfellow M."/>
            <person name="Jaspars M."/>
            <person name="Karlyshev A.V."/>
        </authorList>
    </citation>
    <scope>NUCLEOTIDE SEQUENCE [LARGE SCALE GENOMIC DNA]</scope>
    <source>
        <strain evidence="6 7">SST1</strain>
    </source>
</reference>
<comment type="catalytic activity">
    <reaction evidence="5">
        <text>phosphoenolpyruvate + GTP + H(+) = enolpyruvoyl-2-diphospho-5'-guanosine + diphosphate</text>
        <dbReference type="Rhea" id="RHEA:30519"/>
        <dbReference type="ChEBI" id="CHEBI:15378"/>
        <dbReference type="ChEBI" id="CHEBI:33019"/>
        <dbReference type="ChEBI" id="CHEBI:37565"/>
        <dbReference type="ChEBI" id="CHEBI:58702"/>
        <dbReference type="ChEBI" id="CHEBI:143701"/>
        <dbReference type="EC" id="2.7.7.105"/>
    </reaction>
</comment>
<evidence type="ECO:0000256" key="3">
    <source>
        <dbReference type="ARBA" id="ARBA00022741"/>
    </source>
</evidence>
<dbReference type="GO" id="GO:0052645">
    <property type="term" value="P:F420-0 metabolic process"/>
    <property type="evidence" value="ECO:0007669"/>
    <property type="project" value="UniProtKB-UniRule"/>
</dbReference>
<comment type="function">
    <text evidence="5">Guanylyltransferase that catalyzes the activation of phosphoenolpyruvate (PEP) as enolpyruvoyl-2-diphospho-5'-guanosine, via the condensation of PEP with GTP. It is involved in the biosynthesis of coenzyme F420, a hydride carrier cofactor.</text>
</comment>
<dbReference type="Pfam" id="PF01983">
    <property type="entry name" value="CofC"/>
    <property type="match status" value="1"/>
</dbReference>
<feature type="binding site" evidence="5">
    <location>
        <position position="171"/>
    </location>
    <ligand>
        <name>phosphoenolpyruvate</name>
        <dbReference type="ChEBI" id="CHEBI:58702"/>
    </ligand>
</feature>
<comment type="caution">
    <text evidence="6">The sequence shown here is derived from an EMBL/GenBank/DDBJ whole genome shotgun (WGS) entry which is preliminary data.</text>
</comment>
<dbReference type="PANTHER" id="PTHR40392">
    <property type="entry name" value="2-PHOSPHO-L-LACTATE GUANYLYLTRANSFERASE"/>
    <property type="match status" value="1"/>
</dbReference>
<dbReference type="GO" id="GO:0043814">
    <property type="term" value="F:phospholactate guanylyltransferase activity"/>
    <property type="evidence" value="ECO:0007669"/>
    <property type="project" value="InterPro"/>
</dbReference>
<evidence type="ECO:0000313" key="6">
    <source>
        <dbReference type="EMBL" id="RBA37074.1"/>
    </source>
</evidence>
<dbReference type="InterPro" id="IPR002835">
    <property type="entry name" value="CofC"/>
</dbReference>
<keyword evidence="2 5" id="KW-0548">Nucleotidyltransferase</keyword>
<dbReference type="AlphaFoldDB" id="A0A365PAN6"/>
<gene>
    <name evidence="6" type="primary">cofC</name>
    <name evidence="5" type="synonym">fbiD</name>
    <name evidence="6" type="ORF">DQ226_07925</name>
</gene>
<comment type="pathway">
    <text evidence="5">Cofactor biosynthesis; coenzyme F420 biosynthesis.</text>
</comment>
<dbReference type="EC" id="2.7.7.105" evidence="5"/>
<dbReference type="EMBL" id="QNTT01000016">
    <property type="protein sequence ID" value="RBA37074.1"/>
    <property type="molecule type" value="Genomic_DNA"/>
</dbReference>
<evidence type="ECO:0000313" key="7">
    <source>
        <dbReference type="Proteomes" id="UP000252187"/>
    </source>
</evidence>
<name>A0A365PAN6_9ACTN</name>
<keyword evidence="3 5" id="KW-0547">Nucleotide-binding</keyword>
<dbReference type="RefSeq" id="WP_119192426.1">
    <property type="nucleotide sequence ID" value="NZ_SMDK01000001.1"/>
</dbReference>
<feature type="binding site" evidence="5">
    <location>
        <position position="168"/>
    </location>
    <ligand>
        <name>phosphoenolpyruvate</name>
        <dbReference type="ChEBI" id="CHEBI:58702"/>
    </ligand>
</feature>
<accession>A0A365PAN6</accession>
<feature type="binding site" evidence="5">
    <location>
        <position position="151"/>
    </location>
    <ligand>
        <name>phosphoenolpyruvate</name>
        <dbReference type="ChEBI" id="CHEBI:58702"/>
    </ligand>
</feature>
<dbReference type="Proteomes" id="UP000252187">
    <property type="component" value="Unassembled WGS sequence"/>
</dbReference>
<keyword evidence="1 5" id="KW-0808">Transferase</keyword>